<accession>A0AAV7JMA3</accession>
<evidence type="ECO:0000313" key="3">
    <source>
        <dbReference type="Proteomes" id="UP001165289"/>
    </source>
</evidence>
<feature type="region of interest" description="Disordered" evidence="1">
    <location>
        <begin position="109"/>
        <end position="128"/>
    </location>
</feature>
<evidence type="ECO:0000313" key="2">
    <source>
        <dbReference type="EMBL" id="KAI6649852.1"/>
    </source>
</evidence>
<organism evidence="2 3">
    <name type="scientific">Oopsacas minuta</name>
    <dbReference type="NCBI Taxonomy" id="111878"/>
    <lineage>
        <taxon>Eukaryota</taxon>
        <taxon>Metazoa</taxon>
        <taxon>Porifera</taxon>
        <taxon>Hexactinellida</taxon>
        <taxon>Hexasterophora</taxon>
        <taxon>Lyssacinosida</taxon>
        <taxon>Leucopsacidae</taxon>
        <taxon>Oopsacas</taxon>
    </lineage>
</organism>
<feature type="region of interest" description="Disordered" evidence="1">
    <location>
        <begin position="54"/>
        <end position="93"/>
    </location>
</feature>
<feature type="compositionally biased region" description="Polar residues" evidence="1">
    <location>
        <begin position="54"/>
        <end position="69"/>
    </location>
</feature>
<reference evidence="2 3" key="1">
    <citation type="journal article" date="2023" name="BMC Biol.">
        <title>The compact genome of the sponge Oopsacas minuta (Hexactinellida) is lacking key metazoan core genes.</title>
        <authorList>
            <person name="Santini S."/>
            <person name="Schenkelaars Q."/>
            <person name="Jourda C."/>
            <person name="Duchesne M."/>
            <person name="Belahbib H."/>
            <person name="Rocher C."/>
            <person name="Selva M."/>
            <person name="Riesgo A."/>
            <person name="Vervoort M."/>
            <person name="Leys S.P."/>
            <person name="Kodjabachian L."/>
            <person name="Le Bivic A."/>
            <person name="Borchiellini C."/>
            <person name="Claverie J.M."/>
            <person name="Renard E."/>
        </authorList>
    </citation>
    <scope>NUCLEOTIDE SEQUENCE [LARGE SCALE GENOMIC DNA]</scope>
    <source>
        <strain evidence="2">SPO-2</strain>
    </source>
</reference>
<dbReference type="AlphaFoldDB" id="A0AAV7JMA3"/>
<dbReference type="Proteomes" id="UP001165289">
    <property type="component" value="Unassembled WGS sequence"/>
</dbReference>
<evidence type="ECO:0000256" key="1">
    <source>
        <dbReference type="SAM" id="MobiDB-lite"/>
    </source>
</evidence>
<proteinExistence type="predicted"/>
<protein>
    <submittedName>
        <fullName evidence="2">Uncharacterized protein</fullName>
    </submittedName>
</protein>
<name>A0AAV7JMA3_9METZ</name>
<keyword evidence="3" id="KW-1185">Reference proteome</keyword>
<sequence length="629" mass="70098">MFFQLPVSPSYTHFPAAGGLPPRLSKFFDELLPNICNLSISEGESPAATAASLLPTNSPLRTNSQTTSCNKHEAEQLLPTSSRSSSKSKSVDEEPIDISIQIQAPTCSTLPNTNTKTKTSTRGNPQHLSNLPETCALYTILNTDETQTNKLCSSSQRKTPVAAKLKKIPNLQPIVPTKYPCAKCLTKATILTTTDKRYTDKLTVAPRFKSLAEYTKTLPLALRKQFLDTFQAITQGYPNHQEIKGCPLATHPEKRSNFYKVAPNKAPASQQTNIYPQLVTACKAINMCAKCPPEGSSPFLFREGGLGALPSSLLLDLFTHHTCNICKDEDTPSSKSLLHHSSNQSCRTAHASIHVSSPKPIPSSWDYKAPPIFIYSTGNLETARTLQQLLEFGLTFQTPQEDRPNPFLTSFRGILNLETNTPPLTYYQISRPEQRTYNRYSHLLQQLKENVKRENVQILSADKGPGLVIVKTFTVMRLYQLYLGKAATNVPPTTYMSAISRLKNALYKLNPDTQLQNTDDRVPTMYFKIKTHKATFLTHTTQHPEIYTYSNGAKELVEISRPIINHKNTITSCASKAIRNLITPIIQLHPYLTQDIFETISELSKLGPPEKIYTADVEAFYPNTPHELA</sequence>
<gene>
    <name evidence="2" type="ORF">LOD99_6402</name>
</gene>
<comment type="caution">
    <text evidence="2">The sequence shown here is derived from an EMBL/GenBank/DDBJ whole genome shotgun (WGS) entry which is preliminary data.</text>
</comment>
<dbReference type="EMBL" id="JAKMXF010000317">
    <property type="protein sequence ID" value="KAI6649852.1"/>
    <property type="molecule type" value="Genomic_DNA"/>
</dbReference>